<keyword evidence="3" id="KW-1185">Reference proteome</keyword>
<protein>
    <submittedName>
        <fullName evidence="2">Uncharacterized protein</fullName>
    </submittedName>
</protein>
<gene>
    <name evidence="2" type="ORF">DFR74_101130</name>
</gene>
<keyword evidence="1" id="KW-0472">Membrane</keyword>
<organism evidence="2 3">
    <name type="scientific">Nocardia puris</name>
    <dbReference type="NCBI Taxonomy" id="208602"/>
    <lineage>
        <taxon>Bacteria</taxon>
        <taxon>Bacillati</taxon>
        <taxon>Actinomycetota</taxon>
        <taxon>Actinomycetes</taxon>
        <taxon>Mycobacteriales</taxon>
        <taxon>Nocardiaceae</taxon>
        <taxon>Nocardia</taxon>
    </lineage>
</organism>
<accession>A0A366E2V3</accession>
<reference evidence="2 3" key="1">
    <citation type="submission" date="2018-06" db="EMBL/GenBank/DDBJ databases">
        <title>Genomic Encyclopedia of Type Strains, Phase IV (KMG-IV): sequencing the most valuable type-strain genomes for metagenomic binning, comparative biology and taxonomic classification.</title>
        <authorList>
            <person name="Goeker M."/>
        </authorList>
    </citation>
    <scope>NUCLEOTIDE SEQUENCE [LARGE SCALE GENOMIC DNA]</scope>
    <source>
        <strain evidence="2 3">DSM 44599</strain>
    </source>
</reference>
<proteinExistence type="predicted"/>
<feature type="transmembrane region" description="Helical" evidence="1">
    <location>
        <begin position="83"/>
        <end position="104"/>
    </location>
</feature>
<evidence type="ECO:0000313" key="2">
    <source>
        <dbReference type="EMBL" id="RBO96119.1"/>
    </source>
</evidence>
<keyword evidence="1" id="KW-1133">Transmembrane helix</keyword>
<name>A0A366E2V3_9NOCA</name>
<comment type="caution">
    <text evidence="2">The sequence shown here is derived from an EMBL/GenBank/DDBJ whole genome shotgun (WGS) entry which is preliminary data.</text>
</comment>
<evidence type="ECO:0000256" key="1">
    <source>
        <dbReference type="SAM" id="Phobius"/>
    </source>
</evidence>
<sequence>MMAEIAPLGLRIRVEHGLGSITLPPGHYTIHFWSQYVLWRVGKASLNFDTTRGPVWLYYAAPHTIYSAGAAGFEPQQRPGRSGLYVIFGLALLVPLLVVLIALLTR</sequence>
<evidence type="ECO:0000313" key="3">
    <source>
        <dbReference type="Proteomes" id="UP000252586"/>
    </source>
</evidence>
<dbReference type="EMBL" id="QNRE01000001">
    <property type="protein sequence ID" value="RBO96119.1"/>
    <property type="molecule type" value="Genomic_DNA"/>
</dbReference>
<keyword evidence="1" id="KW-0812">Transmembrane</keyword>
<dbReference type="AlphaFoldDB" id="A0A366E2V3"/>
<dbReference type="Proteomes" id="UP000252586">
    <property type="component" value="Unassembled WGS sequence"/>
</dbReference>